<reference evidence="1" key="1">
    <citation type="submission" date="2021-03" db="EMBL/GenBank/DDBJ databases">
        <title>Draft genome sequence of rust myrtle Austropuccinia psidii MF-1, a brazilian biotype.</title>
        <authorList>
            <person name="Quecine M.C."/>
            <person name="Pachon D.M.R."/>
            <person name="Bonatelli M.L."/>
            <person name="Correr F.H."/>
            <person name="Franceschini L.M."/>
            <person name="Leite T.F."/>
            <person name="Margarido G.R.A."/>
            <person name="Almeida C.A."/>
            <person name="Ferrarezi J.A."/>
            <person name="Labate C.A."/>
        </authorList>
    </citation>
    <scope>NUCLEOTIDE SEQUENCE</scope>
    <source>
        <strain evidence="1">MF-1</strain>
    </source>
</reference>
<protein>
    <submittedName>
        <fullName evidence="1">Uncharacterized protein</fullName>
    </submittedName>
</protein>
<organism evidence="1 2">
    <name type="scientific">Austropuccinia psidii MF-1</name>
    <dbReference type="NCBI Taxonomy" id="1389203"/>
    <lineage>
        <taxon>Eukaryota</taxon>
        <taxon>Fungi</taxon>
        <taxon>Dikarya</taxon>
        <taxon>Basidiomycota</taxon>
        <taxon>Pucciniomycotina</taxon>
        <taxon>Pucciniomycetes</taxon>
        <taxon>Pucciniales</taxon>
        <taxon>Sphaerophragmiaceae</taxon>
        <taxon>Austropuccinia</taxon>
    </lineage>
</organism>
<dbReference type="EMBL" id="AVOT02000192">
    <property type="protein sequence ID" value="MBW0461636.1"/>
    <property type="molecule type" value="Genomic_DNA"/>
</dbReference>
<proteinExistence type="predicted"/>
<name>A0A9Q3GCB7_9BASI</name>
<dbReference type="PANTHER" id="PTHR47718:SF3">
    <property type="entry name" value="PROTEIN FAR1-RELATED SEQUENCE 5-LIKE"/>
    <property type="match status" value="1"/>
</dbReference>
<gene>
    <name evidence="1" type="ORF">O181_001351</name>
</gene>
<dbReference type="OrthoDB" id="3356549at2759"/>
<accession>A0A9Q3GCB7</accession>
<sequence length="243" mass="28229">MLQPPTEGKFQTLELLFQHVNNVSSAQRYSVSTLSSNMTHNQIEIGCDKSGTPNPNKNSSKKFTSRKLYFTFRLYSRKYFKSTTWTLKFKNSENSHDATENIMEQPAFRKLNEQETTQISQISESLLMLMQIKAQFFIQRESERLLVLQDTYNQINKNKLQDRRHIDALIDTLKGNFAWSSERDAEGPITSLFFHHPLAIKLLHGFPHAILRDCTYKANKYKMRLFHIVGFISANKTFSGAFC</sequence>
<evidence type="ECO:0000313" key="1">
    <source>
        <dbReference type="EMBL" id="MBW0461636.1"/>
    </source>
</evidence>
<evidence type="ECO:0000313" key="2">
    <source>
        <dbReference type="Proteomes" id="UP000765509"/>
    </source>
</evidence>
<dbReference type="PANTHER" id="PTHR47718">
    <property type="entry name" value="OS01G0519700 PROTEIN"/>
    <property type="match status" value="1"/>
</dbReference>
<comment type="caution">
    <text evidence="1">The sequence shown here is derived from an EMBL/GenBank/DDBJ whole genome shotgun (WGS) entry which is preliminary data.</text>
</comment>
<dbReference type="AlphaFoldDB" id="A0A9Q3GCB7"/>
<dbReference type="Proteomes" id="UP000765509">
    <property type="component" value="Unassembled WGS sequence"/>
</dbReference>
<keyword evidence="2" id="KW-1185">Reference proteome</keyword>